<dbReference type="InterPro" id="IPR018060">
    <property type="entry name" value="HTH_AraC"/>
</dbReference>
<reference evidence="5" key="1">
    <citation type="submission" date="2021-07" db="EMBL/GenBank/DDBJ databases">
        <authorList>
            <person name="Luelf R.H."/>
        </authorList>
    </citation>
    <scope>NUCLEOTIDE SEQUENCE</scope>
    <source>
        <strain evidence="5">TMW 2.2304</strain>
    </source>
</reference>
<keyword evidence="1" id="KW-0805">Transcription regulation</keyword>
<dbReference type="InterPro" id="IPR009057">
    <property type="entry name" value="Homeodomain-like_sf"/>
</dbReference>
<evidence type="ECO:0000313" key="6">
    <source>
        <dbReference type="Proteomes" id="UP001145353"/>
    </source>
</evidence>
<proteinExistence type="predicted"/>
<dbReference type="GO" id="GO:0043565">
    <property type="term" value="F:sequence-specific DNA binding"/>
    <property type="evidence" value="ECO:0007669"/>
    <property type="project" value="InterPro"/>
</dbReference>
<dbReference type="GO" id="GO:0003700">
    <property type="term" value="F:DNA-binding transcription factor activity"/>
    <property type="evidence" value="ECO:0007669"/>
    <property type="project" value="InterPro"/>
</dbReference>
<reference evidence="5" key="2">
    <citation type="journal article" date="2022" name="Syst. Appl. Microbiol.">
        <title>Chromohalobacter moromii sp. nov., a moderately halophilic bacterium isolated from lupine-based moromi fermentation.</title>
        <authorList>
            <person name="Lulf R.H."/>
            <person name="Hilgarth M."/>
            <person name="Ehrmann M.A."/>
        </authorList>
    </citation>
    <scope>NUCLEOTIDE SEQUENCE</scope>
    <source>
        <strain evidence="5">TMW 2.2304</strain>
    </source>
</reference>
<evidence type="ECO:0000313" key="5">
    <source>
        <dbReference type="EMBL" id="MCT8505846.1"/>
    </source>
</evidence>
<dbReference type="PROSITE" id="PS00041">
    <property type="entry name" value="HTH_ARAC_FAMILY_1"/>
    <property type="match status" value="1"/>
</dbReference>
<dbReference type="SUPFAM" id="SSF46689">
    <property type="entry name" value="Homeodomain-like"/>
    <property type="match status" value="1"/>
</dbReference>
<sequence length="107" mass="12240">MGNRQVLGVSRANLYRLFADEGGVARYIQCRRLAAARRRLEDPSDLSGIGEIATQHGFNNPAHFSHRFRELFGISPRELRHGTRQRYSRDLESGTAMLGPIFRQLDR</sequence>
<comment type="caution">
    <text evidence="5">The sequence shown here is derived from an EMBL/GenBank/DDBJ whole genome shotgun (WGS) entry which is preliminary data.</text>
</comment>
<feature type="domain" description="HTH araC/xylS-type" evidence="4">
    <location>
        <begin position="7"/>
        <end position="82"/>
    </location>
</feature>
<dbReference type="SMART" id="SM00342">
    <property type="entry name" value="HTH_ARAC"/>
    <property type="match status" value="1"/>
</dbReference>
<name>A0A9X2X360_9GAMM</name>
<keyword evidence="6" id="KW-1185">Reference proteome</keyword>
<evidence type="ECO:0000259" key="4">
    <source>
        <dbReference type="PROSITE" id="PS01124"/>
    </source>
</evidence>
<dbReference type="PANTHER" id="PTHR47504">
    <property type="entry name" value="RIGHT ORIGIN-BINDING PROTEIN"/>
    <property type="match status" value="1"/>
</dbReference>
<keyword evidence="2" id="KW-0238">DNA-binding</keyword>
<dbReference type="PANTHER" id="PTHR47504:SF5">
    <property type="entry name" value="RIGHT ORIGIN-BINDING PROTEIN"/>
    <property type="match status" value="1"/>
</dbReference>
<keyword evidence="3" id="KW-0804">Transcription</keyword>
<protein>
    <submittedName>
        <fullName evidence="5">Helix-turn-helix domain-containing protein</fullName>
    </submittedName>
</protein>
<evidence type="ECO:0000256" key="1">
    <source>
        <dbReference type="ARBA" id="ARBA00023015"/>
    </source>
</evidence>
<dbReference type="AlphaFoldDB" id="A0A9X2X360"/>
<organism evidence="5 6">
    <name type="scientific">Chromohalobacter moromii</name>
    <dbReference type="NCBI Taxonomy" id="2860329"/>
    <lineage>
        <taxon>Bacteria</taxon>
        <taxon>Pseudomonadati</taxon>
        <taxon>Pseudomonadota</taxon>
        <taxon>Gammaproteobacteria</taxon>
        <taxon>Oceanospirillales</taxon>
        <taxon>Halomonadaceae</taxon>
        <taxon>Chromohalobacter</taxon>
    </lineage>
</organism>
<dbReference type="PROSITE" id="PS01124">
    <property type="entry name" value="HTH_ARAC_FAMILY_2"/>
    <property type="match status" value="1"/>
</dbReference>
<dbReference type="Pfam" id="PF12833">
    <property type="entry name" value="HTH_18"/>
    <property type="match status" value="1"/>
</dbReference>
<evidence type="ECO:0000256" key="3">
    <source>
        <dbReference type="ARBA" id="ARBA00023163"/>
    </source>
</evidence>
<dbReference type="PRINTS" id="PR00032">
    <property type="entry name" value="HTHARAC"/>
</dbReference>
<dbReference type="InterPro" id="IPR050959">
    <property type="entry name" value="MarA-like"/>
</dbReference>
<gene>
    <name evidence="5" type="ORF">KZO87_10685</name>
</gene>
<dbReference type="EMBL" id="JAHXDE010000004">
    <property type="protein sequence ID" value="MCT8505846.1"/>
    <property type="molecule type" value="Genomic_DNA"/>
</dbReference>
<accession>A0A9X2X360</accession>
<dbReference type="InterPro" id="IPR020449">
    <property type="entry name" value="Tscrpt_reg_AraC-type_HTH"/>
</dbReference>
<dbReference type="Proteomes" id="UP001145353">
    <property type="component" value="Unassembled WGS sequence"/>
</dbReference>
<evidence type="ECO:0000256" key="2">
    <source>
        <dbReference type="ARBA" id="ARBA00023125"/>
    </source>
</evidence>
<dbReference type="InterPro" id="IPR018062">
    <property type="entry name" value="HTH_AraC-typ_CS"/>
</dbReference>
<dbReference type="Gene3D" id="1.10.10.60">
    <property type="entry name" value="Homeodomain-like"/>
    <property type="match status" value="1"/>
</dbReference>